<name>A0A1H8SGA1_9ACTN</name>
<dbReference type="FunFam" id="3.40.30.10:FF:000010">
    <property type="entry name" value="Glutathione peroxidase"/>
    <property type="match status" value="1"/>
</dbReference>
<dbReference type="EMBL" id="FOEE01000004">
    <property type="protein sequence ID" value="SEO77682.1"/>
    <property type="molecule type" value="Genomic_DNA"/>
</dbReference>
<sequence length="180" mass="19874">MKTHDFTVDTADGSTQRLSDYAGKVLLVVNTASKCGLTPQYEGLEKLYREFGEQGLEVLGFPSNQFMGQEPGTDEEIQEFCSTQYGVTFPVFAKVDVNGPDAHPLWSYLRAADPGDFTAETAPGLYDHIAKIKPDALGTDEVKWNFTKFLIGRDGEVVRRYEPSVTPDQIRSDIETALAG</sequence>
<dbReference type="STRING" id="673521.SAMN05660991_01690"/>
<dbReference type="RefSeq" id="WP_091942058.1">
    <property type="nucleotide sequence ID" value="NZ_FOEE01000004.1"/>
</dbReference>
<dbReference type="AlphaFoldDB" id="A0A1H8SGA1"/>
<comment type="similarity">
    <text evidence="1 5">Belongs to the glutathione peroxidase family.</text>
</comment>
<evidence type="ECO:0000256" key="5">
    <source>
        <dbReference type="RuleBase" id="RU000499"/>
    </source>
</evidence>
<dbReference type="SUPFAM" id="SSF52833">
    <property type="entry name" value="Thioredoxin-like"/>
    <property type="match status" value="1"/>
</dbReference>
<dbReference type="PROSITE" id="PS51355">
    <property type="entry name" value="GLUTATHIONE_PEROXID_3"/>
    <property type="match status" value="1"/>
</dbReference>
<dbReference type="Proteomes" id="UP000198960">
    <property type="component" value="Unassembled WGS sequence"/>
</dbReference>
<evidence type="ECO:0000313" key="8">
    <source>
        <dbReference type="Proteomes" id="UP000198960"/>
    </source>
</evidence>
<dbReference type="Pfam" id="PF00255">
    <property type="entry name" value="GSHPx"/>
    <property type="match status" value="1"/>
</dbReference>
<proteinExistence type="inferred from homology"/>
<dbReference type="PROSITE" id="PS51352">
    <property type="entry name" value="THIOREDOXIN_2"/>
    <property type="match status" value="1"/>
</dbReference>
<feature type="domain" description="Thioredoxin" evidence="6">
    <location>
        <begin position="1"/>
        <end position="179"/>
    </location>
</feature>
<dbReference type="PRINTS" id="PR01011">
    <property type="entry name" value="GLUTPROXDASE"/>
</dbReference>
<organism evidence="7 8">
    <name type="scientific">Trujillonella endophytica</name>
    <dbReference type="NCBI Taxonomy" id="673521"/>
    <lineage>
        <taxon>Bacteria</taxon>
        <taxon>Bacillati</taxon>
        <taxon>Actinomycetota</taxon>
        <taxon>Actinomycetes</taxon>
        <taxon>Geodermatophilales</taxon>
        <taxon>Geodermatophilaceae</taxon>
        <taxon>Trujillonella</taxon>
    </lineage>
</organism>
<dbReference type="PROSITE" id="PS00763">
    <property type="entry name" value="GLUTATHIONE_PEROXID_2"/>
    <property type="match status" value="1"/>
</dbReference>
<dbReference type="PANTHER" id="PTHR11592:SF78">
    <property type="entry name" value="GLUTATHIONE PEROXIDASE"/>
    <property type="match status" value="1"/>
</dbReference>
<evidence type="ECO:0000256" key="3">
    <source>
        <dbReference type="ARBA" id="ARBA00023002"/>
    </source>
</evidence>
<dbReference type="Gene3D" id="3.40.30.10">
    <property type="entry name" value="Glutaredoxin"/>
    <property type="match status" value="1"/>
</dbReference>
<reference evidence="8" key="1">
    <citation type="submission" date="2016-10" db="EMBL/GenBank/DDBJ databases">
        <authorList>
            <person name="Varghese N."/>
            <person name="Submissions S."/>
        </authorList>
    </citation>
    <scope>NUCLEOTIDE SEQUENCE [LARGE SCALE GENOMIC DNA]</scope>
    <source>
        <strain evidence="8">DSM 45413</strain>
    </source>
</reference>
<evidence type="ECO:0000256" key="2">
    <source>
        <dbReference type="ARBA" id="ARBA00022559"/>
    </source>
</evidence>
<dbReference type="PIRSF" id="PIRSF000303">
    <property type="entry name" value="Glutathion_perox"/>
    <property type="match status" value="1"/>
</dbReference>
<feature type="active site" evidence="4">
    <location>
        <position position="35"/>
    </location>
</feature>
<keyword evidence="3 5" id="KW-0560">Oxidoreductase</keyword>
<keyword evidence="2 5" id="KW-0575">Peroxidase</keyword>
<protein>
    <recommendedName>
        <fullName evidence="5">Glutathione peroxidase</fullName>
    </recommendedName>
</protein>
<dbReference type="GO" id="GO:0004601">
    <property type="term" value="F:peroxidase activity"/>
    <property type="evidence" value="ECO:0007669"/>
    <property type="project" value="UniProtKB-KW"/>
</dbReference>
<dbReference type="PANTHER" id="PTHR11592">
    <property type="entry name" value="GLUTATHIONE PEROXIDASE"/>
    <property type="match status" value="1"/>
</dbReference>
<evidence type="ECO:0000256" key="4">
    <source>
        <dbReference type="PIRSR" id="PIRSR000303-1"/>
    </source>
</evidence>
<evidence type="ECO:0000256" key="1">
    <source>
        <dbReference type="ARBA" id="ARBA00006926"/>
    </source>
</evidence>
<gene>
    <name evidence="7" type="ORF">SAMN05660991_01690</name>
</gene>
<dbReference type="InterPro" id="IPR000889">
    <property type="entry name" value="Glutathione_peroxidase"/>
</dbReference>
<keyword evidence="8" id="KW-1185">Reference proteome</keyword>
<accession>A0A1H8SGA1</accession>
<dbReference type="InterPro" id="IPR029760">
    <property type="entry name" value="GPX_CS"/>
</dbReference>
<evidence type="ECO:0000313" key="7">
    <source>
        <dbReference type="EMBL" id="SEO77682.1"/>
    </source>
</evidence>
<evidence type="ECO:0000259" key="6">
    <source>
        <dbReference type="PROSITE" id="PS51352"/>
    </source>
</evidence>
<dbReference type="PROSITE" id="PS00460">
    <property type="entry name" value="GLUTATHIONE_PEROXID_1"/>
    <property type="match status" value="1"/>
</dbReference>
<dbReference type="GO" id="GO:0034599">
    <property type="term" value="P:cellular response to oxidative stress"/>
    <property type="evidence" value="ECO:0007669"/>
    <property type="project" value="TreeGrafter"/>
</dbReference>
<dbReference type="InterPro" id="IPR013766">
    <property type="entry name" value="Thioredoxin_domain"/>
</dbReference>
<dbReference type="CDD" id="cd00340">
    <property type="entry name" value="GSH_Peroxidase"/>
    <property type="match status" value="1"/>
</dbReference>
<dbReference type="InterPro" id="IPR036249">
    <property type="entry name" value="Thioredoxin-like_sf"/>
</dbReference>
<dbReference type="InterPro" id="IPR029759">
    <property type="entry name" value="GPX_AS"/>
</dbReference>
<dbReference type="OrthoDB" id="9785502at2"/>